<evidence type="ECO:0000256" key="5">
    <source>
        <dbReference type="ARBA" id="ARBA00022989"/>
    </source>
</evidence>
<name>A0ABV8U6G0_9PROT</name>
<proteinExistence type="predicted"/>
<keyword evidence="10" id="KW-1185">Reference proteome</keyword>
<feature type="transmembrane region" description="Helical" evidence="7">
    <location>
        <begin position="20"/>
        <end position="41"/>
    </location>
</feature>
<dbReference type="PROSITE" id="PS50850">
    <property type="entry name" value="MFS"/>
    <property type="match status" value="1"/>
</dbReference>
<protein>
    <submittedName>
        <fullName evidence="9">MFS transporter</fullName>
    </submittedName>
</protein>
<dbReference type="SUPFAM" id="SSF103473">
    <property type="entry name" value="MFS general substrate transporter"/>
    <property type="match status" value="1"/>
</dbReference>
<evidence type="ECO:0000313" key="10">
    <source>
        <dbReference type="Proteomes" id="UP001595776"/>
    </source>
</evidence>
<feature type="domain" description="Major facilitator superfamily (MFS) profile" evidence="8">
    <location>
        <begin position="13"/>
        <end position="504"/>
    </location>
</feature>
<keyword evidence="5 7" id="KW-1133">Transmembrane helix</keyword>
<sequence length="518" mass="57018">MSEGDNNLKTTTVKDVKQLGTFAALASLSYVFWICGGMEMVERLAYYGVRSLASLYGTNPKSSGALGLTGTEIGFILSTWLLIQGLVPVFTGGIADRFGYKETIFVSTATKIIGYLVMAWFPSFMGFLAGAWILAFGTGIFKPGIQGTIVKATGRHNSSVAWGVFYQTVNIGGFLGPVLAGQLRQLEWSYVFYACAAIISLNFLLLLTYKEPDKEERLAHKAKVKSGEIHQDSLLVDSIKELSNPILLWYMLLFSGFWFMLYIYWDLGPLYFRDWVDTSVLVKDVWGTEGPGAFSRWFFVLSQDGTRVMPEGMVNINSLLIMLICFLVTGWSARMKAANAMAVGTFLASAALLLLGGFNAAWVMVFGIVIFSLGEMLSSPKCLEFLGNVAPPQKKAMYLGFSQLPFAVGAFIEGMVGQITYEKYASKDTLSREMLLQNGMSPEEVKSIPIGDAFQVLVDMTGQAEWALTNQMYTANDIGSVFYIFAAVGIVSAFGLFLYGRWTYRFAMSQQADAQAAK</sequence>
<comment type="caution">
    <text evidence="9">The sequence shown here is derived from an EMBL/GenBank/DDBJ whole genome shotgun (WGS) entry which is preliminary data.</text>
</comment>
<dbReference type="RefSeq" id="WP_068150705.1">
    <property type="nucleotide sequence ID" value="NZ_JBHSCR010000001.1"/>
</dbReference>
<reference evidence="10" key="1">
    <citation type="journal article" date="2019" name="Int. J. Syst. Evol. Microbiol.">
        <title>The Global Catalogue of Microorganisms (GCM) 10K type strain sequencing project: providing services to taxonomists for standard genome sequencing and annotation.</title>
        <authorList>
            <consortium name="The Broad Institute Genomics Platform"/>
            <consortium name="The Broad Institute Genome Sequencing Center for Infectious Disease"/>
            <person name="Wu L."/>
            <person name="Ma J."/>
        </authorList>
    </citation>
    <scope>NUCLEOTIDE SEQUENCE [LARGE SCALE GENOMIC DNA]</scope>
    <source>
        <strain evidence="10">CGMCC 1.15304</strain>
    </source>
</reference>
<organism evidence="9 10">
    <name type="scientific">Kordiimonas lipolytica</name>
    <dbReference type="NCBI Taxonomy" id="1662421"/>
    <lineage>
        <taxon>Bacteria</taxon>
        <taxon>Pseudomonadati</taxon>
        <taxon>Pseudomonadota</taxon>
        <taxon>Alphaproteobacteria</taxon>
        <taxon>Kordiimonadales</taxon>
        <taxon>Kordiimonadaceae</taxon>
        <taxon>Kordiimonas</taxon>
    </lineage>
</organism>
<feature type="transmembrane region" description="Helical" evidence="7">
    <location>
        <begin position="159"/>
        <end position="178"/>
    </location>
</feature>
<feature type="transmembrane region" description="Helical" evidence="7">
    <location>
        <begin position="190"/>
        <end position="209"/>
    </location>
</feature>
<dbReference type="InterPro" id="IPR020846">
    <property type="entry name" value="MFS_dom"/>
</dbReference>
<evidence type="ECO:0000256" key="2">
    <source>
        <dbReference type="ARBA" id="ARBA00022448"/>
    </source>
</evidence>
<dbReference type="Pfam" id="PF07690">
    <property type="entry name" value="MFS_1"/>
    <property type="match status" value="1"/>
</dbReference>
<keyword evidence="4 7" id="KW-0812">Transmembrane</keyword>
<keyword evidence="6 7" id="KW-0472">Membrane</keyword>
<feature type="transmembrane region" description="Helical" evidence="7">
    <location>
        <begin position="247"/>
        <end position="265"/>
    </location>
</feature>
<dbReference type="InterPro" id="IPR011701">
    <property type="entry name" value="MFS"/>
</dbReference>
<gene>
    <name evidence="9" type="ORF">ACFO5Q_00650</name>
</gene>
<feature type="transmembrane region" description="Helical" evidence="7">
    <location>
        <begin position="112"/>
        <end position="138"/>
    </location>
</feature>
<dbReference type="Gene3D" id="1.20.1250.20">
    <property type="entry name" value="MFS general substrate transporter like domains"/>
    <property type="match status" value="2"/>
</dbReference>
<feature type="transmembrane region" description="Helical" evidence="7">
    <location>
        <begin position="480"/>
        <end position="499"/>
    </location>
</feature>
<evidence type="ECO:0000256" key="7">
    <source>
        <dbReference type="SAM" id="Phobius"/>
    </source>
</evidence>
<evidence type="ECO:0000256" key="4">
    <source>
        <dbReference type="ARBA" id="ARBA00022692"/>
    </source>
</evidence>
<dbReference type="EMBL" id="JBHSCR010000001">
    <property type="protein sequence ID" value="MFC4346351.1"/>
    <property type="molecule type" value="Genomic_DNA"/>
</dbReference>
<dbReference type="PANTHER" id="PTHR23517:SF2">
    <property type="entry name" value="MULTIDRUG RESISTANCE PROTEIN MDTH"/>
    <property type="match status" value="1"/>
</dbReference>
<evidence type="ECO:0000313" key="9">
    <source>
        <dbReference type="EMBL" id="MFC4346351.1"/>
    </source>
</evidence>
<feature type="transmembrane region" description="Helical" evidence="7">
    <location>
        <begin position="345"/>
        <end position="371"/>
    </location>
</feature>
<keyword evidence="2" id="KW-0813">Transport</keyword>
<feature type="transmembrane region" description="Helical" evidence="7">
    <location>
        <begin position="314"/>
        <end position="333"/>
    </location>
</feature>
<dbReference type="InterPro" id="IPR050171">
    <property type="entry name" value="MFS_Transporters"/>
</dbReference>
<accession>A0ABV8U6G0</accession>
<evidence type="ECO:0000256" key="3">
    <source>
        <dbReference type="ARBA" id="ARBA00022475"/>
    </source>
</evidence>
<evidence type="ECO:0000259" key="8">
    <source>
        <dbReference type="PROSITE" id="PS50850"/>
    </source>
</evidence>
<evidence type="ECO:0000256" key="1">
    <source>
        <dbReference type="ARBA" id="ARBA00004651"/>
    </source>
</evidence>
<keyword evidence="3" id="KW-1003">Cell membrane</keyword>
<comment type="subcellular location">
    <subcellularLocation>
        <location evidence="1">Cell membrane</location>
        <topology evidence="1">Multi-pass membrane protein</topology>
    </subcellularLocation>
</comment>
<dbReference type="Proteomes" id="UP001595776">
    <property type="component" value="Unassembled WGS sequence"/>
</dbReference>
<dbReference type="InterPro" id="IPR036259">
    <property type="entry name" value="MFS_trans_sf"/>
</dbReference>
<dbReference type="PANTHER" id="PTHR23517">
    <property type="entry name" value="RESISTANCE PROTEIN MDTM, PUTATIVE-RELATED-RELATED"/>
    <property type="match status" value="1"/>
</dbReference>
<evidence type="ECO:0000256" key="6">
    <source>
        <dbReference type="ARBA" id="ARBA00023136"/>
    </source>
</evidence>